<organism evidence="8 9">
    <name type="scientific">Bradyrhizobium algeriense</name>
    <dbReference type="NCBI Taxonomy" id="634784"/>
    <lineage>
        <taxon>Bacteria</taxon>
        <taxon>Pseudomonadati</taxon>
        <taxon>Pseudomonadota</taxon>
        <taxon>Alphaproteobacteria</taxon>
        <taxon>Hyphomicrobiales</taxon>
        <taxon>Nitrobacteraceae</taxon>
        <taxon>Bradyrhizobium</taxon>
    </lineage>
</organism>
<dbReference type="InterPro" id="IPR011639">
    <property type="entry name" value="MethylTrfase_TaqI-like_dom"/>
</dbReference>
<dbReference type="PRINTS" id="PR00507">
    <property type="entry name" value="N12N6MTFRASE"/>
</dbReference>
<evidence type="ECO:0000313" key="9">
    <source>
        <dbReference type="Proteomes" id="UP001364224"/>
    </source>
</evidence>
<dbReference type="Gene3D" id="3.40.50.150">
    <property type="entry name" value="Vaccinia Virus protein VP39"/>
    <property type="match status" value="1"/>
</dbReference>
<dbReference type="InterPro" id="IPR046820">
    <property type="entry name" value="MmeI_TRD"/>
</dbReference>
<protein>
    <recommendedName>
        <fullName evidence="1">site-specific DNA-methyltransferase (adenine-specific)</fullName>
        <ecNumber evidence="1">2.1.1.72</ecNumber>
    </recommendedName>
</protein>
<dbReference type="InterPro" id="IPR029063">
    <property type="entry name" value="SAM-dependent_MTases_sf"/>
</dbReference>
<sequence>MTIMFEGAIDPQLEWLYHIGPVGLVIGPNVIREEDLTPARQTAVDTLSVAELLTTDTEDPALPDPWLFFERILGWEARYVAGAPGGPSLPENIASYISEHEVLLSPDWAVRDLGGADPGAFQILVKLHTTLDADKRGVLDRWDATPHHQFERLLRESGVTIGVLVDRSHLWLIYAPRGETSGWLYFPLRSLGTVAGRAMLGGLKLILGHARLFTEPEGRRLPKLLARSREAQNKVSAQLAEQVLGALHELLRAFHAADPERIEQLAATRPHHLYEGLLTTLMRLVFLLYAEDRELMPTQRVGEAVDIYESSYSVRGLYARLIEDRALNPDTMDERVGGWGRLLALFRLVHGGHPSGWITARGGKLFDTNVFPFLESRNEGEPRAAAKVLPIRDGAVLRILEGLMTVEARSFTGERVRERLSYRSLDVEQIGSVYETIMGFTIQRASGPMIAVKGEKNLPVFVDILFLGQKKAPDRQKLLKEWGVSPTGRKLEAIKNAKDAGTLTEALAAISDPRGSPGGHVVQAGSPILQPTDERRQSGSHYTPRTLTEPIVRYALEPAFERIGEDATPDQVLDIKVCDPACGSGAFLVEACRQIGERLEKAWGKNKDLKPAIPPDEDEALHACRLVAQRSLYGVDKNPLAVDLARLSLWLATLAREHEFTFLDHAVKSGNSLIGLTREQIEAAHWDLSKDSAPLLRGLLRERVNEVAIGRRDIQFASDDVTRAIQEARHRIVEKKLEGPRLYGDAVVAAFFSADKPRKREEKRVEVAKLLTGLSSETDRTERLATVAATLTQGAHPIRPFHWELEFPEVFTRDNPGFDAIVGNPPFAGKNTTTTSNRDGFLDWLKVLHAGTHGNSDLVAHFFRRTFGLIRQRGACGLIATNTVGQGDTRTTGLTAILAAGGRISRAVKRLQWPGEAAVVVSVIHITKSNKGEATLNGKNVRRVSAFLVEGDFDTNPALLKKNSRTAFQGTNPVGAGFLFDDARAKKGETLSLRDMNEILTNDATLSEFVKPYTSGEDVANDVHQMHRRYVIDFGDLNLEDAERRGGALFSAVNRLVKPVRDTDNREHRRQNWWKHGEPQKGLYIAIEGLPLVLVAPQTSPHLQMALRTNQGIFASTVIAFSFSNFSSFALLQSRIHEVWARFFSSSMKDDLRYAPSDCFETFPFPSELKDLSDLESAGMAYHSHRATLMIARNEGTTRIYNRFHDATEGSSDVQHLRELHAKMDRTTLRAYGWHDLAEQAQPVFLNEQTEDDHAYQGRLFWSSGFRDEVLARLLALNVERHTEEVRLGLVSANGALIANDSEDGEEYEAE</sequence>
<comment type="caution">
    <text evidence="8">The sequence shown here is derived from an EMBL/GenBank/DDBJ whole genome shotgun (WGS) entry which is preliminary data.</text>
</comment>
<dbReference type="PROSITE" id="PS00092">
    <property type="entry name" value="N6_MTASE"/>
    <property type="match status" value="1"/>
</dbReference>
<keyword evidence="9" id="KW-1185">Reference proteome</keyword>
<dbReference type="InterPro" id="IPR050953">
    <property type="entry name" value="N4_N6_ade-DNA_methylase"/>
</dbReference>
<dbReference type="PANTHER" id="PTHR33841:SF1">
    <property type="entry name" value="DNA METHYLTRANSFERASE A"/>
    <property type="match status" value="1"/>
</dbReference>
<feature type="domain" description="MmeI-like target recognition" evidence="7">
    <location>
        <begin position="989"/>
        <end position="1167"/>
    </location>
</feature>
<gene>
    <name evidence="8" type="ORF">V1286_006101</name>
</gene>
<dbReference type="SUPFAM" id="SSF53335">
    <property type="entry name" value="S-adenosyl-L-methionine-dependent methyltransferases"/>
    <property type="match status" value="1"/>
</dbReference>
<name>A0ABU8BJ45_9BRAD</name>
<evidence type="ECO:0000256" key="4">
    <source>
        <dbReference type="ARBA" id="ARBA00022691"/>
    </source>
</evidence>
<dbReference type="EC" id="2.1.1.72" evidence="1"/>
<evidence type="ECO:0000256" key="2">
    <source>
        <dbReference type="ARBA" id="ARBA00022603"/>
    </source>
</evidence>
<dbReference type="InterPro" id="IPR002052">
    <property type="entry name" value="DNA_methylase_N6_adenine_CS"/>
</dbReference>
<dbReference type="PANTHER" id="PTHR33841">
    <property type="entry name" value="DNA METHYLTRANSFERASE YEEA-RELATED"/>
    <property type="match status" value="1"/>
</dbReference>
<comment type="catalytic activity">
    <reaction evidence="5">
        <text>a 2'-deoxyadenosine in DNA + S-adenosyl-L-methionine = an N(6)-methyl-2'-deoxyadenosine in DNA + S-adenosyl-L-homocysteine + H(+)</text>
        <dbReference type="Rhea" id="RHEA:15197"/>
        <dbReference type="Rhea" id="RHEA-COMP:12418"/>
        <dbReference type="Rhea" id="RHEA-COMP:12419"/>
        <dbReference type="ChEBI" id="CHEBI:15378"/>
        <dbReference type="ChEBI" id="CHEBI:57856"/>
        <dbReference type="ChEBI" id="CHEBI:59789"/>
        <dbReference type="ChEBI" id="CHEBI:90615"/>
        <dbReference type="ChEBI" id="CHEBI:90616"/>
        <dbReference type="EC" id="2.1.1.72"/>
    </reaction>
</comment>
<evidence type="ECO:0000259" key="7">
    <source>
        <dbReference type="Pfam" id="PF20466"/>
    </source>
</evidence>
<dbReference type="Pfam" id="PF07669">
    <property type="entry name" value="Eco57I"/>
    <property type="match status" value="1"/>
</dbReference>
<keyword evidence="2" id="KW-0489">Methyltransferase</keyword>
<evidence type="ECO:0000256" key="5">
    <source>
        <dbReference type="ARBA" id="ARBA00047942"/>
    </source>
</evidence>
<keyword evidence="3" id="KW-0808">Transferase</keyword>
<dbReference type="EMBL" id="JAZHRV010000001">
    <property type="protein sequence ID" value="MEH2558572.1"/>
    <property type="molecule type" value="Genomic_DNA"/>
</dbReference>
<keyword evidence="4" id="KW-0949">S-adenosyl-L-methionine</keyword>
<proteinExistence type="predicted"/>
<dbReference type="Proteomes" id="UP001364224">
    <property type="component" value="Unassembled WGS sequence"/>
</dbReference>
<dbReference type="Pfam" id="PF20466">
    <property type="entry name" value="MmeI_TRD"/>
    <property type="match status" value="1"/>
</dbReference>
<evidence type="ECO:0000256" key="1">
    <source>
        <dbReference type="ARBA" id="ARBA00011900"/>
    </source>
</evidence>
<accession>A0ABU8BJ45</accession>
<reference evidence="8 9" key="1">
    <citation type="submission" date="2024-02" db="EMBL/GenBank/DDBJ databases">
        <title>Adaptive strategies in a cosmopolitan and abundant soil bacterium.</title>
        <authorList>
            <person name="Carini P."/>
        </authorList>
    </citation>
    <scope>NUCLEOTIDE SEQUENCE [LARGE SCALE GENOMIC DNA]</scope>
    <source>
        <strain evidence="8 9">AZCC 1608</strain>
    </source>
</reference>
<feature type="domain" description="Type II methyltransferase M.TaqI-like" evidence="6">
    <location>
        <begin position="631"/>
        <end position="885"/>
    </location>
</feature>
<evidence type="ECO:0000313" key="8">
    <source>
        <dbReference type="EMBL" id="MEH2558572.1"/>
    </source>
</evidence>
<evidence type="ECO:0000259" key="6">
    <source>
        <dbReference type="Pfam" id="PF07669"/>
    </source>
</evidence>
<evidence type="ECO:0000256" key="3">
    <source>
        <dbReference type="ARBA" id="ARBA00022679"/>
    </source>
</evidence>
<dbReference type="RefSeq" id="WP_334485708.1">
    <property type="nucleotide sequence ID" value="NZ_JAZHRV010000001.1"/>
</dbReference>